<dbReference type="PANTHER" id="PTHR43791:SF19">
    <property type="entry name" value="TRANSPORTER, PUTATIVE (AFU_ORTHOLOGUE AFUA_1G01812)-RELATED"/>
    <property type="match status" value="1"/>
</dbReference>
<gene>
    <name evidence="7" type="ORF">BS47DRAFT_1356583</name>
</gene>
<dbReference type="EMBL" id="MU129518">
    <property type="protein sequence ID" value="KAF9502925.1"/>
    <property type="molecule type" value="Genomic_DNA"/>
</dbReference>
<organism evidence="7 8">
    <name type="scientific">Hydnum rufescens UP504</name>
    <dbReference type="NCBI Taxonomy" id="1448309"/>
    <lineage>
        <taxon>Eukaryota</taxon>
        <taxon>Fungi</taxon>
        <taxon>Dikarya</taxon>
        <taxon>Basidiomycota</taxon>
        <taxon>Agaricomycotina</taxon>
        <taxon>Agaricomycetes</taxon>
        <taxon>Cantharellales</taxon>
        <taxon>Hydnaceae</taxon>
        <taxon>Hydnum</taxon>
    </lineage>
</organism>
<dbReference type="InterPro" id="IPR036259">
    <property type="entry name" value="MFS_trans_sf"/>
</dbReference>
<dbReference type="GO" id="GO:0016020">
    <property type="term" value="C:membrane"/>
    <property type="evidence" value="ECO:0007669"/>
    <property type="project" value="UniProtKB-SubCell"/>
</dbReference>
<evidence type="ECO:0000256" key="5">
    <source>
        <dbReference type="ARBA" id="ARBA00023136"/>
    </source>
</evidence>
<evidence type="ECO:0000256" key="3">
    <source>
        <dbReference type="ARBA" id="ARBA00022692"/>
    </source>
</evidence>
<keyword evidence="2" id="KW-0813">Transport</keyword>
<evidence type="ECO:0000256" key="2">
    <source>
        <dbReference type="ARBA" id="ARBA00022448"/>
    </source>
</evidence>
<dbReference type="GO" id="GO:0022857">
    <property type="term" value="F:transmembrane transporter activity"/>
    <property type="evidence" value="ECO:0007669"/>
    <property type="project" value="TreeGrafter"/>
</dbReference>
<sequence>MLSVIVGYAILLTNVSSGIKYFALFLCVGGCNPCISTAITLIGNDYGPVYMRAAAMGFFFSVGNSAGLISSNVYPSSAAPRYFRGHGIVLAFSFLAIVCVSILMVSNSRENARRDRVYGVAAPDGSDAHPHKVLIPDQKATWGLEGLSELQIIELGDRHPGFRYVL</sequence>
<dbReference type="PANTHER" id="PTHR43791">
    <property type="entry name" value="PERMEASE-RELATED"/>
    <property type="match status" value="1"/>
</dbReference>
<evidence type="ECO:0000313" key="7">
    <source>
        <dbReference type="EMBL" id="KAF9502925.1"/>
    </source>
</evidence>
<proteinExistence type="predicted"/>
<evidence type="ECO:0000313" key="8">
    <source>
        <dbReference type="Proteomes" id="UP000886523"/>
    </source>
</evidence>
<feature type="transmembrane region" description="Helical" evidence="6">
    <location>
        <begin position="54"/>
        <end position="74"/>
    </location>
</feature>
<evidence type="ECO:0000256" key="6">
    <source>
        <dbReference type="SAM" id="Phobius"/>
    </source>
</evidence>
<evidence type="ECO:0000256" key="1">
    <source>
        <dbReference type="ARBA" id="ARBA00004141"/>
    </source>
</evidence>
<dbReference type="OrthoDB" id="2962993at2759"/>
<accession>A0A9P6AB56</accession>
<keyword evidence="8" id="KW-1185">Reference proteome</keyword>
<feature type="transmembrane region" description="Helical" evidence="6">
    <location>
        <begin position="21"/>
        <end position="42"/>
    </location>
</feature>
<dbReference type="Proteomes" id="UP000886523">
    <property type="component" value="Unassembled WGS sequence"/>
</dbReference>
<keyword evidence="4 6" id="KW-1133">Transmembrane helix</keyword>
<keyword evidence="3 6" id="KW-0812">Transmembrane</keyword>
<comment type="subcellular location">
    <subcellularLocation>
        <location evidence="1">Membrane</location>
        <topology evidence="1">Multi-pass membrane protein</topology>
    </subcellularLocation>
</comment>
<keyword evidence="5 6" id="KW-0472">Membrane</keyword>
<reference evidence="7" key="1">
    <citation type="journal article" date="2020" name="Nat. Commun.">
        <title>Large-scale genome sequencing of mycorrhizal fungi provides insights into the early evolution of symbiotic traits.</title>
        <authorList>
            <person name="Miyauchi S."/>
            <person name="Kiss E."/>
            <person name="Kuo A."/>
            <person name="Drula E."/>
            <person name="Kohler A."/>
            <person name="Sanchez-Garcia M."/>
            <person name="Morin E."/>
            <person name="Andreopoulos B."/>
            <person name="Barry K.W."/>
            <person name="Bonito G."/>
            <person name="Buee M."/>
            <person name="Carver A."/>
            <person name="Chen C."/>
            <person name="Cichocki N."/>
            <person name="Clum A."/>
            <person name="Culley D."/>
            <person name="Crous P.W."/>
            <person name="Fauchery L."/>
            <person name="Girlanda M."/>
            <person name="Hayes R.D."/>
            <person name="Keri Z."/>
            <person name="LaButti K."/>
            <person name="Lipzen A."/>
            <person name="Lombard V."/>
            <person name="Magnuson J."/>
            <person name="Maillard F."/>
            <person name="Murat C."/>
            <person name="Nolan M."/>
            <person name="Ohm R.A."/>
            <person name="Pangilinan J."/>
            <person name="Pereira M.F."/>
            <person name="Perotto S."/>
            <person name="Peter M."/>
            <person name="Pfister S."/>
            <person name="Riley R."/>
            <person name="Sitrit Y."/>
            <person name="Stielow J.B."/>
            <person name="Szollosi G."/>
            <person name="Zifcakova L."/>
            <person name="Stursova M."/>
            <person name="Spatafora J.W."/>
            <person name="Tedersoo L."/>
            <person name="Vaario L.M."/>
            <person name="Yamada A."/>
            <person name="Yan M."/>
            <person name="Wang P."/>
            <person name="Xu J."/>
            <person name="Bruns T."/>
            <person name="Baldrian P."/>
            <person name="Vilgalys R."/>
            <person name="Dunand C."/>
            <person name="Henrissat B."/>
            <person name="Grigoriev I.V."/>
            <person name="Hibbett D."/>
            <person name="Nagy L.G."/>
            <person name="Martin F.M."/>
        </authorList>
    </citation>
    <scope>NUCLEOTIDE SEQUENCE</scope>
    <source>
        <strain evidence="7">UP504</strain>
    </source>
</reference>
<feature type="transmembrane region" description="Helical" evidence="6">
    <location>
        <begin position="86"/>
        <end position="106"/>
    </location>
</feature>
<name>A0A9P6AB56_9AGAM</name>
<evidence type="ECO:0000256" key="4">
    <source>
        <dbReference type="ARBA" id="ARBA00022989"/>
    </source>
</evidence>
<dbReference type="SUPFAM" id="SSF103473">
    <property type="entry name" value="MFS general substrate transporter"/>
    <property type="match status" value="1"/>
</dbReference>
<comment type="caution">
    <text evidence="7">The sequence shown here is derived from an EMBL/GenBank/DDBJ whole genome shotgun (WGS) entry which is preliminary data.</text>
</comment>
<protein>
    <submittedName>
        <fullName evidence="7">Uncharacterized protein</fullName>
    </submittedName>
</protein>
<dbReference type="AlphaFoldDB" id="A0A9P6AB56"/>